<proteinExistence type="predicted"/>
<sequence>MGSSKRCPRLRRKVYVMRRRRNGTASSAESVRTDIERKLEQLQMMLPTACSEINADTLFQRTADYVFFLQAKLRFLHTLSAFYGV</sequence>
<dbReference type="Proteomes" id="UP001165190">
    <property type="component" value="Unassembled WGS sequence"/>
</dbReference>
<organism evidence="1 2">
    <name type="scientific">Hibiscus trionum</name>
    <name type="common">Flower of an hour</name>
    <dbReference type="NCBI Taxonomy" id="183268"/>
    <lineage>
        <taxon>Eukaryota</taxon>
        <taxon>Viridiplantae</taxon>
        <taxon>Streptophyta</taxon>
        <taxon>Embryophyta</taxon>
        <taxon>Tracheophyta</taxon>
        <taxon>Spermatophyta</taxon>
        <taxon>Magnoliopsida</taxon>
        <taxon>eudicotyledons</taxon>
        <taxon>Gunneridae</taxon>
        <taxon>Pentapetalae</taxon>
        <taxon>rosids</taxon>
        <taxon>malvids</taxon>
        <taxon>Malvales</taxon>
        <taxon>Malvaceae</taxon>
        <taxon>Malvoideae</taxon>
        <taxon>Hibiscus</taxon>
    </lineage>
</organism>
<keyword evidence="2" id="KW-1185">Reference proteome</keyword>
<protein>
    <recommendedName>
        <fullName evidence="3">BHLH domain-containing protein</fullName>
    </recommendedName>
</protein>
<evidence type="ECO:0000313" key="2">
    <source>
        <dbReference type="Proteomes" id="UP001165190"/>
    </source>
</evidence>
<evidence type="ECO:0008006" key="3">
    <source>
        <dbReference type="Google" id="ProtNLM"/>
    </source>
</evidence>
<comment type="caution">
    <text evidence="1">The sequence shown here is derived from an EMBL/GenBank/DDBJ whole genome shotgun (WGS) entry which is preliminary data.</text>
</comment>
<reference evidence="1" key="1">
    <citation type="submission" date="2023-05" db="EMBL/GenBank/DDBJ databases">
        <title>Genome and transcriptome analyses reveal genes involved in the formation of fine ridges on petal epidermal cells in Hibiscus trionum.</title>
        <authorList>
            <person name="Koshimizu S."/>
            <person name="Masuda S."/>
            <person name="Ishii T."/>
            <person name="Shirasu K."/>
            <person name="Hoshino A."/>
            <person name="Arita M."/>
        </authorList>
    </citation>
    <scope>NUCLEOTIDE SEQUENCE</scope>
    <source>
        <strain evidence="1">Hamamatsu line</strain>
    </source>
</reference>
<dbReference type="AlphaFoldDB" id="A0A9W7J8G9"/>
<accession>A0A9W7J8G9</accession>
<dbReference type="OrthoDB" id="1363133at2759"/>
<name>A0A9W7J8G9_HIBTR</name>
<dbReference type="EMBL" id="BSYR01000048">
    <property type="protein sequence ID" value="GMJ07199.1"/>
    <property type="molecule type" value="Genomic_DNA"/>
</dbReference>
<evidence type="ECO:0000313" key="1">
    <source>
        <dbReference type="EMBL" id="GMJ07199.1"/>
    </source>
</evidence>
<gene>
    <name evidence="1" type="ORF">HRI_004389100</name>
</gene>